<sequence>MGLFSFIKNAGEKIFGGNETPEEKAQKVKDHVSKYGFDLSQVTFSANGDKIAVNGSAKNLDEKQKILATAGNVDGIEGVEDNLTLVEPLKFEMPDFSKTMYTVKSGDNLSKISKEVYGDPNKYNTIFEANTPMLSDPDKIYPGQVLYIPPQG</sequence>
<dbReference type="CDD" id="cd00118">
    <property type="entry name" value="LysM"/>
    <property type="match status" value="1"/>
</dbReference>
<keyword evidence="6" id="KW-1185">Reference proteome</keyword>
<dbReference type="PROSITE" id="PS51782">
    <property type="entry name" value="LYSM"/>
    <property type="match status" value="1"/>
</dbReference>
<dbReference type="Gene3D" id="3.30.1340.30">
    <property type="match status" value="1"/>
</dbReference>
<evidence type="ECO:0000256" key="1">
    <source>
        <dbReference type="ARBA" id="ARBA00004496"/>
    </source>
</evidence>
<dbReference type="PANTHER" id="PTHR34700:SF8">
    <property type="entry name" value="POTASSIUM BINDING PROTEIN KBP"/>
    <property type="match status" value="1"/>
</dbReference>
<evidence type="ECO:0000259" key="4">
    <source>
        <dbReference type="PROSITE" id="PS51782"/>
    </source>
</evidence>
<dbReference type="InterPro" id="IPR007055">
    <property type="entry name" value="BON_dom"/>
</dbReference>
<proteinExistence type="predicted"/>
<dbReference type="InterPro" id="IPR018392">
    <property type="entry name" value="LysM"/>
</dbReference>
<name>A0A838ZUG9_9FLAO</name>
<dbReference type="InterPro" id="IPR052196">
    <property type="entry name" value="Bact_Kbp"/>
</dbReference>
<dbReference type="InterPro" id="IPR036779">
    <property type="entry name" value="LysM_dom_sf"/>
</dbReference>
<dbReference type="Gene3D" id="3.10.350.10">
    <property type="entry name" value="LysM domain"/>
    <property type="match status" value="1"/>
</dbReference>
<dbReference type="Pfam" id="PF04972">
    <property type="entry name" value="BON"/>
    <property type="match status" value="1"/>
</dbReference>
<evidence type="ECO:0000313" key="5">
    <source>
        <dbReference type="EMBL" id="MBA5630601.1"/>
    </source>
</evidence>
<comment type="caution">
    <text evidence="5">The sequence shown here is derived from an EMBL/GenBank/DDBJ whole genome shotgun (WGS) entry which is preliminary data.</text>
</comment>
<accession>A0A838ZUG9</accession>
<dbReference type="FunFam" id="3.10.350.10:FF:000001">
    <property type="entry name" value="Peptidoglycan-binding protein LysM"/>
    <property type="match status" value="1"/>
</dbReference>
<evidence type="ECO:0000313" key="6">
    <source>
        <dbReference type="Proteomes" id="UP000552241"/>
    </source>
</evidence>
<protein>
    <recommendedName>
        <fullName evidence="3">Potassium binding protein Kbp</fullName>
    </recommendedName>
</protein>
<dbReference type="Proteomes" id="UP000552241">
    <property type="component" value="Unassembled WGS sequence"/>
</dbReference>
<feature type="domain" description="LysM" evidence="4">
    <location>
        <begin position="99"/>
        <end position="148"/>
    </location>
</feature>
<dbReference type="AlphaFoldDB" id="A0A838ZUG9"/>
<gene>
    <name evidence="5" type="primary">lysM</name>
    <name evidence="5" type="ORF">HU137_12575</name>
</gene>
<dbReference type="RefSeq" id="WP_182044207.1">
    <property type="nucleotide sequence ID" value="NZ_JACDZE010000005.1"/>
</dbReference>
<dbReference type="Pfam" id="PF01476">
    <property type="entry name" value="LysM"/>
    <property type="match status" value="1"/>
</dbReference>
<evidence type="ECO:0000256" key="2">
    <source>
        <dbReference type="ARBA" id="ARBA00022490"/>
    </source>
</evidence>
<comment type="subcellular location">
    <subcellularLocation>
        <location evidence="1">Cytoplasm</location>
    </subcellularLocation>
</comment>
<dbReference type="NCBIfam" id="NF008399">
    <property type="entry name" value="PRK11198.1"/>
    <property type="match status" value="1"/>
</dbReference>
<organism evidence="5 6">
    <name type="scientific">Moheibacter lacus</name>
    <dbReference type="NCBI Taxonomy" id="2745851"/>
    <lineage>
        <taxon>Bacteria</taxon>
        <taxon>Pseudomonadati</taxon>
        <taxon>Bacteroidota</taxon>
        <taxon>Flavobacteriia</taxon>
        <taxon>Flavobacteriales</taxon>
        <taxon>Weeksellaceae</taxon>
        <taxon>Moheibacter</taxon>
    </lineage>
</organism>
<dbReference type="SUPFAM" id="SSF54106">
    <property type="entry name" value="LysM domain"/>
    <property type="match status" value="1"/>
</dbReference>
<dbReference type="PANTHER" id="PTHR34700">
    <property type="entry name" value="POTASSIUM BINDING PROTEIN KBP"/>
    <property type="match status" value="1"/>
</dbReference>
<dbReference type="GO" id="GO:0005737">
    <property type="term" value="C:cytoplasm"/>
    <property type="evidence" value="ECO:0007669"/>
    <property type="project" value="UniProtKB-SubCell"/>
</dbReference>
<keyword evidence="2" id="KW-0963">Cytoplasm</keyword>
<reference evidence="5 6" key="1">
    <citation type="submission" date="2020-07" db="EMBL/GenBank/DDBJ databases">
        <title>Moheibacter lacus sp. nov., a member of the family Flavobacteriaceae isolated from freshwater lake sediment.</title>
        <authorList>
            <person name="Liu Y."/>
        </authorList>
    </citation>
    <scope>NUCLEOTIDE SEQUENCE [LARGE SCALE GENOMIC DNA]</scope>
    <source>
        <strain evidence="5 6">BDHS18</strain>
    </source>
</reference>
<dbReference type="EMBL" id="JACDZE010000005">
    <property type="protein sequence ID" value="MBA5630601.1"/>
    <property type="molecule type" value="Genomic_DNA"/>
</dbReference>
<evidence type="ECO:0000256" key="3">
    <source>
        <dbReference type="ARBA" id="ARBA00072219"/>
    </source>
</evidence>
<dbReference type="SMART" id="SM00257">
    <property type="entry name" value="LysM"/>
    <property type="match status" value="1"/>
</dbReference>